<dbReference type="Pfam" id="PF02949">
    <property type="entry name" value="7tm_6"/>
    <property type="match status" value="1"/>
</dbReference>
<keyword evidence="5 10" id="KW-0552">Olfaction</keyword>
<keyword evidence="6 10" id="KW-1133">Transmembrane helix</keyword>
<evidence type="ECO:0000256" key="4">
    <source>
        <dbReference type="ARBA" id="ARBA00022692"/>
    </source>
</evidence>
<organism evidence="11 12">
    <name type="scientific">Aphis gossypii</name>
    <name type="common">Cotton aphid</name>
    <dbReference type="NCBI Taxonomy" id="80765"/>
    <lineage>
        <taxon>Eukaryota</taxon>
        <taxon>Metazoa</taxon>
        <taxon>Ecdysozoa</taxon>
        <taxon>Arthropoda</taxon>
        <taxon>Hexapoda</taxon>
        <taxon>Insecta</taxon>
        <taxon>Pterygota</taxon>
        <taxon>Neoptera</taxon>
        <taxon>Paraneoptera</taxon>
        <taxon>Hemiptera</taxon>
        <taxon>Sternorrhyncha</taxon>
        <taxon>Aphidomorpha</taxon>
        <taxon>Aphidoidea</taxon>
        <taxon>Aphididae</taxon>
        <taxon>Aphidini</taxon>
        <taxon>Aphis</taxon>
        <taxon>Aphis</taxon>
    </lineage>
</organism>
<name>A0A9P0NG68_APHGO</name>
<dbReference type="GO" id="GO:0004984">
    <property type="term" value="F:olfactory receptor activity"/>
    <property type="evidence" value="ECO:0007669"/>
    <property type="project" value="InterPro"/>
</dbReference>
<keyword evidence="2" id="KW-1003">Cell membrane</keyword>
<dbReference type="PANTHER" id="PTHR21137">
    <property type="entry name" value="ODORANT RECEPTOR"/>
    <property type="match status" value="1"/>
</dbReference>
<keyword evidence="8 10" id="KW-0675">Receptor</keyword>
<evidence type="ECO:0000256" key="6">
    <source>
        <dbReference type="ARBA" id="ARBA00022989"/>
    </source>
</evidence>
<dbReference type="AlphaFoldDB" id="A0A9P0NG68"/>
<keyword evidence="12" id="KW-1185">Reference proteome</keyword>
<feature type="transmembrane region" description="Helical" evidence="10">
    <location>
        <begin position="138"/>
        <end position="156"/>
    </location>
</feature>
<evidence type="ECO:0000256" key="10">
    <source>
        <dbReference type="RuleBase" id="RU351113"/>
    </source>
</evidence>
<dbReference type="EMBL" id="OU899034">
    <property type="protein sequence ID" value="CAH1716755.1"/>
    <property type="molecule type" value="Genomic_DNA"/>
</dbReference>
<evidence type="ECO:0000256" key="8">
    <source>
        <dbReference type="ARBA" id="ARBA00023170"/>
    </source>
</evidence>
<feature type="transmembrane region" description="Helical" evidence="10">
    <location>
        <begin position="44"/>
        <end position="66"/>
    </location>
</feature>
<keyword evidence="4 10" id="KW-0812">Transmembrane</keyword>
<proteinExistence type="inferred from homology"/>
<keyword evidence="3 10" id="KW-0716">Sensory transduction</keyword>
<dbReference type="GO" id="GO:0005886">
    <property type="term" value="C:plasma membrane"/>
    <property type="evidence" value="ECO:0007669"/>
    <property type="project" value="UniProtKB-SubCell"/>
</dbReference>
<dbReference type="PANTHER" id="PTHR21137:SF35">
    <property type="entry name" value="ODORANT RECEPTOR 19A-RELATED"/>
    <property type="match status" value="1"/>
</dbReference>
<reference evidence="11" key="2">
    <citation type="submission" date="2022-10" db="EMBL/GenBank/DDBJ databases">
        <authorList>
            <consortium name="ENA_rothamsted_submissions"/>
            <consortium name="culmorum"/>
            <person name="King R."/>
        </authorList>
    </citation>
    <scope>NUCLEOTIDE SEQUENCE</scope>
</reference>
<feature type="transmembrane region" description="Helical" evidence="10">
    <location>
        <begin position="204"/>
        <end position="227"/>
    </location>
</feature>
<reference evidence="11" key="1">
    <citation type="submission" date="2022-02" db="EMBL/GenBank/DDBJ databases">
        <authorList>
            <person name="King R."/>
        </authorList>
    </citation>
    <scope>NUCLEOTIDE SEQUENCE</scope>
</reference>
<dbReference type="InterPro" id="IPR004117">
    <property type="entry name" value="7tm6_olfct_rcpt"/>
</dbReference>
<comment type="similarity">
    <text evidence="10">Belongs to the insect chemoreceptor superfamily. Heteromeric odorant receptor channel (TC 1.A.69) family.</text>
</comment>
<evidence type="ECO:0000256" key="2">
    <source>
        <dbReference type="ARBA" id="ARBA00022475"/>
    </source>
</evidence>
<feature type="transmembrane region" description="Helical" evidence="10">
    <location>
        <begin position="286"/>
        <end position="310"/>
    </location>
</feature>
<sequence>MTFDKSLLEPNEVSINLKLFKFIRFFHIFDPNIRKICNINVYHLAFHIINCVIGCIVIYGLLGYFTEMEDVFNIINQIQLMFCILIYYSSLLKIITFLYKANNIWDLLLVSKINFLTSTQCKTHIDILHKYRNKSIKITNIISTIGVVTTLEWIMYPLLLQLLQKEDANKSNQRFENIFNFRFPVTINYYNNNYVIFYIMESFIAMYLLYIYVAVDVFFISVCYVMIAHYEMIKNAYGNINTELISENNNKNKNYCNGCIGDLVSIMMDQQKHFVKLKLFYSTYKFIILSTVIINSGSIIILTYASVVIFMSSETISILSVIKLISAFGYVFIVLFFLCYLIDRINNKMESVHFGMYSCNWTAMNLRSKKMLLLSMQLNNANKLMIKITPKKIINLQFYNSVIITCYNVLSTMLKVRSN</sequence>
<dbReference type="Proteomes" id="UP001154329">
    <property type="component" value="Chromosome 1"/>
</dbReference>
<keyword evidence="9 10" id="KW-0807">Transducer</keyword>
<feature type="transmembrane region" description="Helical" evidence="10">
    <location>
        <begin position="78"/>
        <end position="99"/>
    </location>
</feature>
<evidence type="ECO:0000256" key="9">
    <source>
        <dbReference type="ARBA" id="ARBA00023224"/>
    </source>
</evidence>
<gene>
    <name evidence="11" type="ORF">APHIGO_LOCUS3695</name>
</gene>
<keyword evidence="7 10" id="KW-0472">Membrane</keyword>
<comment type="subcellular location">
    <subcellularLocation>
        <location evidence="1 10">Cell membrane</location>
        <topology evidence="1 10">Multi-pass membrane protein</topology>
    </subcellularLocation>
</comment>
<evidence type="ECO:0000256" key="1">
    <source>
        <dbReference type="ARBA" id="ARBA00004651"/>
    </source>
</evidence>
<dbReference type="GO" id="GO:0007165">
    <property type="term" value="P:signal transduction"/>
    <property type="evidence" value="ECO:0007669"/>
    <property type="project" value="UniProtKB-KW"/>
</dbReference>
<evidence type="ECO:0000256" key="7">
    <source>
        <dbReference type="ARBA" id="ARBA00023136"/>
    </source>
</evidence>
<accession>A0A9P0NG68</accession>
<feature type="transmembrane region" description="Helical" evidence="10">
    <location>
        <begin position="316"/>
        <end position="342"/>
    </location>
</feature>
<evidence type="ECO:0000313" key="11">
    <source>
        <dbReference type="EMBL" id="CAH1716755.1"/>
    </source>
</evidence>
<evidence type="ECO:0000256" key="5">
    <source>
        <dbReference type="ARBA" id="ARBA00022725"/>
    </source>
</evidence>
<protein>
    <recommendedName>
        <fullName evidence="10">Odorant receptor</fullName>
    </recommendedName>
</protein>
<dbReference type="GO" id="GO:0005549">
    <property type="term" value="F:odorant binding"/>
    <property type="evidence" value="ECO:0007669"/>
    <property type="project" value="InterPro"/>
</dbReference>
<evidence type="ECO:0000256" key="3">
    <source>
        <dbReference type="ARBA" id="ARBA00022606"/>
    </source>
</evidence>
<comment type="caution">
    <text evidence="10">Lacks conserved residue(s) required for the propagation of feature annotation.</text>
</comment>
<evidence type="ECO:0000313" key="12">
    <source>
        <dbReference type="Proteomes" id="UP001154329"/>
    </source>
</evidence>